<dbReference type="HOGENOM" id="CLU_007607_1_1_1"/>
<gene>
    <name evidence="12" type="ORF">PV09_01109</name>
</gene>
<evidence type="ECO:0000256" key="3">
    <source>
        <dbReference type="ARBA" id="ARBA00022833"/>
    </source>
</evidence>
<dbReference type="SMART" id="SM00066">
    <property type="entry name" value="GAL4"/>
    <property type="match status" value="1"/>
</dbReference>
<keyword evidence="13" id="KW-1185">Reference proteome</keyword>
<keyword evidence="4" id="KW-0672">Quinate metabolism</keyword>
<evidence type="ECO:0000256" key="10">
    <source>
        <dbReference type="SAM" id="MobiDB-lite"/>
    </source>
</evidence>
<dbReference type="CDD" id="cd00067">
    <property type="entry name" value="GAL4"/>
    <property type="match status" value="1"/>
</dbReference>
<dbReference type="OrthoDB" id="3364175at2759"/>
<evidence type="ECO:0000313" key="12">
    <source>
        <dbReference type="EMBL" id="KIW08178.1"/>
    </source>
</evidence>
<keyword evidence="3" id="KW-0862">Zinc</keyword>
<keyword evidence="6" id="KW-0238">DNA-binding</keyword>
<dbReference type="GO" id="GO:0008270">
    <property type="term" value="F:zinc ion binding"/>
    <property type="evidence" value="ECO:0007669"/>
    <property type="project" value="InterPro"/>
</dbReference>
<dbReference type="Proteomes" id="UP000053259">
    <property type="component" value="Unassembled WGS sequence"/>
</dbReference>
<dbReference type="GO" id="GO:0005634">
    <property type="term" value="C:nucleus"/>
    <property type="evidence" value="ECO:0007669"/>
    <property type="project" value="UniProtKB-SubCell"/>
</dbReference>
<evidence type="ECO:0000256" key="5">
    <source>
        <dbReference type="ARBA" id="ARBA00023015"/>
    </source>
</evidence>
<dbReference type="GeneID" id="27309082"/>
<dbReference type="RefSeq" id="XP_016218047.1">
    <property type="nucleotide sequence ID" value="XM_016353952.1"/>
</dbReference>
<dbReference type="PROSITE" id="PS00463">
    <property type="entry name" value="ZN2_CY6_FUNGAL_1"/>
    <property type="match status" value="1"/>
</dbReference>
<keyword evidence="2" id="KW-0479">Metal-binding</keyword>
<dbReference type="SUPFAM" id="SSF57701">
    <property type="entry name" value="Zn2/Cys6 DNA-binding domain"/>
    <property type="match status" value="1"/>
</dbReference>
<proteinExistence type="predicted"/>
<dbReference type="PANTHER" id="PTHR47655">
    <property type="entry name" value="QUINIC ACID UTILIZATION ACTIVATOR"/>
    <property type="match status" value="1"/>
</dbReference>
<dbReference type="InterPro" id="IPR001138">
    <property type="entry name" value="Zn2Cys6_DnaBD"/>
</dbReference>
<dbReference type="GO" id="GO:0006351">
    <property type="term" value="P:DNA-templated transcription"/>
    <property type="evidence" value="ECO:0007669"/>
    <property type="project" value="InterPro"/>
</dbReference>
<dbReference type="Pfam" id="PF04082">
    <property type="entry name" value="Fungal_trans"/>
    <property type="match status" value="1"/>
</dbReference>
<keyword evidence="9" id="KW-0539">Nucleus</keyword>
<dbReference type="InterPro" id="IPR036864">
    <property type="entry name" value="Zn2-C6_fun-type_DNA-bd_sf"/>
</dbReference>
<dbReference type="InterPro" id="IPR052783">
    <property type="entry name" value="Metabolic/Drug-Res_Regulator"/>
</dbReference>
<dbReference type="InParanoid" id="A0A0D2AN71"/>
<dbReference type="InterPro" id="IPR007219">
    <property type="entry name" value="XnlR_reg_dom"/>
</dbReference>
<protein>
    <recommendedName>
        <fullName evidence="11">Zn(2)-C6 fungal-type domain-containing protein</fullName>
    </recommendedName>
</protein>
<evidence type="ECO:0000256" key="4">
    <source>
        <dbReference type="ARBA" id="ARBA00022911"/>
    </source>
</evidence>
<evidence type="ECO:0000256" key="8">
    <source>
        <dbReference type="ARBA" id="ARBA00023163"/>
    </source>
</evidence>
<dbReference type="VEuPathDB" id="FungiDB:PV09_01109"/>
<dbReference type="CDD" id="cd12148">
    <property type="entry name" value="fungal_TF_MHR"/>
    <property type="match status" value="1"/>
</dbReference>
<comment type="subcellular location">
    <subcellularLocation>
        <location evidence="1">Nucleus</location>
    </subcellularLocation>
</comment>
<feature type="region of interest" description="Disordered" evidence="10">
    <location>
        <begin position="142"/>
        <end position="163"/>
    </location>
</feature>
<dbReference type="Pfam" id="PF00172">
    <property type="entry name" value="Zn_clus"/>
    <property type="match status" value="1"/>
</dbReference>
<evidence type="ECO:0000259" key="11">
    <source>
        <dbReference type="PROSITE" id="PS50048"/>
    </source>
</evidence>
<dbReference type="Gene3D" id="4.10.240.10">
    <property type="entry name" value="Zn(2)-C6 fungal-type DNA-binding domain"/>
    <property type="match status" value="1"/>
</dbReference>
<sequence length="722" mass="79480">MVDSKRKNRAGDPEPGSKRQRVSRACDQCRSAREKCDGIQPICFTCASSNRDCTYTTNPKRRGIQPGYIRTLELTLAWTLCNVPGSEEALLELLQQENGQLLISSTDSAASNKLHKKWRKHIVSKAIDRVLSGEGIADLFEHGVSTSGDDEEDENAPEATTGPVASLLTPESLKTGHAQFQSDHTILPTMPELPVQNMQEAHTDEATAHQMLQLPANHWRLIDVYFAYTHSWLPVTSKEQVLKLCYSYPKEGLQFLPGSSSADHAELWSILALASLQNRSTASPMGVSSLELLRTAESLCYTVVDDLDIGHVGAFLTLALINIGLQRTQLAWLLLGRAIRAGLWLRLDLTQQTSTSTRKMERLQALLLGCFVVETVLAIQLDAVPSLRSDLVRELDLIPEEGLDEWQPWTGCDGFQSSRQPARPTLPSQAKSTFNQLVTLCCILNDRIIERKYGQQTPLTSASLSNWLAKLPASLGPLHSMNLEQTSPQKLHLFLAFLVGRAYDSSNRATIEEALSVLDHFTYALGLSAMPPLFACFLTILKARAKDDGFQQNRLAGILTRFWSVWKHPSRDGGASVSPASIDLSTPDNDNVATPRPLTAANTNVNSMTSPLAAVSPQLQRTESIHVASPASAVLHPQPVQTIAVAHPTLPAPPQLYDDSKIRSYSVDQSMDLDALFDHFTAIEGTDQSASHPQFMQNLGFAPNVNFADLMTNEYGWEFRPG</sequence>
<keyword evidence="5" id="KW-0805">Transcription regulation</keyword>
<evidence type="ECO:0000256" key="1">
    <source>
        <dbReference type="ARBA" id="ARBA00004123"/>
    </source>
</evidence>
<feature type="domain" description="Zn(2)-C6 fungal-type" evidence="11">
    <location>
        <begin position="25"/>
        <end position="55"/>
    </location>
</feature>
<dbReference type="FunFam" id="4.10.240.10:FF:000005">
    <property type="entry name" value="Quinic acid utilization activator"/>
    <property type="match status" value="1"/>
</dbReference>
<name>A0A0D2AN71_9PEZI</name>
<dbReference type="PANTHER" id="PTHR47655:SF2">
    <property type="entry name" value="QUINIC ACID UTILIZATION ACTIVATOR"/>
    <property type="match status" value="1"/>
</dbReference>
<dbReference type="GO" id="GO:0045944">
    <property type="term" value="P:positive regulation of transcription by RNA polymerase II"/>
    <property type="evidence" value="ECO:0007669"/>
    <property type="project" value="TreeGrafter"/>
</dbReference>
<reference evidence="12 13" key="1">
    <citation type="submission" date="2015-01" db="EMBL/GenBank/DDBJ databases">
        <title>The Genome Sequence of Ochroconis gallopava CBS43764.</title>
        <authorList>
            <consortium name="The Broad Institute Genomics Platform"/>
            <person name="Cuomo C."/>
            <person name="de Hoog S."/>
            <person name="Gorbushina A."/>
            <person name="Stielow B."/>
            <person name="Teixiera M."/>
            <person name="Abouelleil A."/>
            <person name="Chapman S.B."/>
            <person name="Priest M."/>
            <person name="Young S.K."/>
            <person name="Wortman J."/>
            <person name="Nusbaum C."/>
            <person name="Birren B."/>
        </authorList>
    </citation>
    <scope>NUCLEOTIDE SEQUENCE [LARGE SCALE GENOMIC DNA]</scope>
    <source>
        <strain evidence="12 13">CBS 43764</strain>
    </source>
</reference>
<evidence type="ECO:0000256" key="7">
    <source>
        <dbReference type="ARBA" id="ARBA00023159"/>
    </source>
</evidence>
<evidence type="ECO:0000313" key="13">
    <source>
        <dbReference type="Proteomes" id="UP000053259"/>
    </source>
</evidence>
<evidence type="ECO:0000256" key="6">
    <source>
        <dbReference type="ARBA" id="ARBA00023125"/>
    </source>
</evidence>
<evidence type="ECO:0000256" key="2">
    <source>
        <dbReference type="ARBA" id="ARBA00022723"/>
    </source>
</evidence>
<accession>A0A0D2AN71</accession>
<evidence type="ECO:0000256" key="9">
    <source>
        <dbReference type="ARBA" id="ARBA00023242"/>
    </source>
</evidence>
<keyword evidence="7" id="KW-0010">Activator</keyword>
<dbReference type="STRING" id="253628.A0A0D2AN71"/>
<dbReference type="GO" id="GO:0000981">
    <property type="term" value="F:DNA-binding transcription factor activity, RNA polymerase II-specific"/>
    <property type="evidence" value="ECO:0007669"/>
    <property type="project" value="InterPro"/>
</dbReference>
<dbReference type="GO" id="GO:0003677">
    <property type="term" value="F:DNA binding"/>
    <property type="evidence" value="ECO:0007669"/>
    <property type="project" value="UniProtKB-KW"/>
</dbReference>
<dbReference type="PROSITE" id="PS50048">
    <property type="entry name" value="ZN2_CY6_FUNGAL_2"/>
    <property type="match status" value="1"/>
</dbReference>
<dbReference type="EMBL" id="KN847531">
    <property type="protein sequence ID" value="KIW08178.1"/>
    <property type="molecule type" value="Genomic_DNA"/>
</dbReference>
<dbReference type="AlphaFoldDB" id="A0A0D2AN71"/>
<organism evidence="12 13">
    <name type="scientific">Verruconis gallopava</name>
    <dbReference type="NCBI Taxonomy" id="253628"/>
    <lineage>
        <taxon>Eukaryota</taxon>
        <taxon>Fungi</taxon>
        <taxon>Dikarya</taxon>
        <taxon>Ascomycota</taxon>
        <taxon>Pezizomycotina</taxon>
        <taxon>Dothideomycetes</taxon>
        <taxon>Pleosporomycetidae</taxon>
        <taxon>Venturiales</taxon>
        <taxon>Sympoventuriaceae</taxon>
        <taxon>Verruconis</taxon>
    </lineage>
</organism>
<keyword evidence="8" id="KW-0804">Transcription</keyword>
<feature type="region of interest" description="Disordered" evidence="10">
    <location>
        <begin position="1"/>
        <end position="23"/>
    </location>
</feature>